<proteinExistence type="predicted"/>
<keyword evidence="3" id="KW-1185">Reference proteome</keyword>
<evidence type="ECO:0000313" key="3">
    <source>
        <dbReference type="Proteomes" id="UP000017836"/>
    </source>
</evidence>
<dbReference type="Pfam" id="PF08568">
    <property type="entry name" value="Kinetochor_Ybp2"/>
    <property type="match status" value="2"/>
</dbReference>
<protein>
    <recommendedName>
        <fullName evidence="4">Aberrant root formation protein 4</fullName>
    </recommendedName>
</protein>
<feature type="region of interest" description="Disordered" evidence="1">
    <location>
        <begin position="18"/>
        <end position="51"/>
    </location>
</feature>
<dbReference type="OMA" id="YPWVIKS"/>
<accession>W1PRQ1</accession>
<dbReference type="HOGENOM" id="CLU_030067_0_0_1"/>
<evidence type="ECO:0000256" key="1">
    <source>
        <dbReference type="SAM" id="MobiDB-lite"/>
    </source>
</evidence>
<dbReference type="EMBL" id="KI392852">
    <property type="protein sequence ID" value="ERN10396.1"/>
    <property type="molecule type" value="Genomic_DNA"/>
</dbReference>
<name>W1PRQ1_AMBTC</name>
<dbReference type="InterPro" id="IPR013877">
    <property type="entry name" value="YAP-bd/ALF4/Glomulin"/>
</dbReference>
<organism evidence="2 3">
    <name type="scientific">Amborella trichopoda</name>
    <dbReference type="NCBI Taxonomy" id="13333"/>
    <lineage>
        <taxon>Eukaryota</taxon>
        <taxon>Viridiplantae</taxon>
        <taxon>Streptophyta</taxon>
        <taxon>Embryophyta</taxon>
        <taxon>Tracheophyta</taxon>
        <taxon>Spermatophyta</taxon>
        <taxon>Magnoliopsida</taxon>
        <taxon>Amborellales</taxon>
        <taxon>Amborellaceae</taxon>
        <taxon>Amborella</taxon>
    </lineage>
</organism>
<sequence length="657" mass="73509">MPFALGGTSIIYRNLETSSAQMREIEPRASKQEESSMEDPEASSSDTAPPNFDEEVVARLEEAASLCSKALVSYDSLQCEKAIDVFVNLLEGVSEAAIANPENLSLKDRAYECLDFTYRILSPPYSNQILVDALSLELPKAVAKFAGISEKCLEVAEHITDYLCMACNPRDMLSILCEALDSLNKECNEPAFFLPLFCGISRVFCCIQRRHLEQIKRALPAIFSVLESATSKLGDEVKYSLEDLMQRTMSIVFSVQEVCKNSEGWNKEQLTALLGACVLELMAIICRVSVADEFSRVFPFVSQLSEIISSCRLSYLGLLTGSEFDAIANLTLNEDEDFMKCFSHVRLGASLAVIWGYIYDEVAKAAGEDFGSVRNRIQICQSERWKALCIFRDLLSSLLYSFKLKSHAIDFILSILEGNFPKKCYDQSAELSSSMTSLFALLQAVQIVMVYAPDPVLRKKAFTALKWVLRELPPNQRFDMFKALFTNSEYPSMTALLLDLVREEVLDEATSMNREKYSTQNNESIKGDEDSVQCSPFCSQDVLELVELVLRPPKGGPPELPEQCDAISSALNLYRFLVMLETSGKANYKGVISRSNLQKAYTEWLLPLRTLVSGTLAENEKDRSDIAISISCSINPVEFLLYHCLELVEDCLKHSRA</sequence>
<evidence type="ECO:0008006" key="4">
    <source>
        <dbReference type="Google" id="ProtNLM"/>
    </source>
</evidence>
<dbReference type="Proteomes" id="UP000017836">
    <property type="component" value="Unassembled WGS sequence"/>
</dbReference>
<gene>
    <name evidence="2" type="ORF">AMTR_s00026p00146790</name>
</gene>
<dbReference type="Gramene" id="ERN10396">
    <property type="protein sequence ID" value="ERN10396"/>
    <property type="gene ID" value="AMTR_s00026p00146790"/>
</dbReference>
<dbReference type="GO" id="GO:0005737">
    <property type="term" value="C:cytoplasm"/>
    <property type="evidence" value="ECO:0000318"/>
    <property type="project" value="GO_Central"/>
</dbReference>
<feature type="compositionally biased region" description="Basic and acidic residues" evidence="1">
    <location>
        <begin position="23"/>
        <end position="34"/>
    </location>
</feature>
<evidence type="ECO:0000313" key="2">
    <source>
        <dbReference type="EMBL" id="ERN10396.1"/>
    </source>
</evidence>
<dbReference type="GO" id="GO:0055105">
    <property type="term" value="F:ubiquitin-protein transferase inhibitor activity"/>
    <property type="evidence" value="ECO:0000318"/>
    <property type="project" value="GO_Central"/>
</dbReference>
<reference evidence="3" key="1">
    <citation type="journal article" date="2013" name="Science">
        <title>The Amborella genome and the evolution of flowering plants.</title>
        <authorList>
            <consortium name="Amborella Genome Project"/>
        </authorList>
    </citation>
    <scope>NUCLEOTIDE SEQUENCE [LARGE SCALE GENOMIC DNA]</scope>
</reference>
<dbReference type="PANTHER" id="PTHR15430">
    <property type="entry name" value="GLOMULIN"/>
    <property type="match status" value="1"/>
</dbReference>
<dbReference type="PANTHER" id="PTHR15430:SF1">
    <property type="entry name" value="GLOMULIN"/>
    <property type="match status" value="1"/>
</dbReference>
<dbReference type="AlphaFoldDB" id="W1PRQ1"/>
<dbReference type="STRING" id="13333.W1PRQ1"/>
<dbReference type="eggNOG" id="ENOG502QQ2Z">
    <property type="taxonomic scope" value="Eukaryota"/>
</dbReference>
<dbReference type="InterPro" id="IPR019516">
    <property type="entry name" value="Glomulin/ALF4"/>
</dbReference>